<dbReference type="AlphaFoldDB" id="A0A1V3WAC5"/>
<name>A0A1V3WAC5_MYCKA</name>
<sequence>MPHLPPARRSAMLRARLYWRIPSVGRLFGLSRRCQRSNARDITTRWIWLVPS</sequence>
<accession>A0A1V3WAC5</accession>
<gene>
    <name evidence="1" type="ORF">BZL30_9329</name>
</gene>
<evidence type="ECO:0000313" key="1">
    <source>
        <dbReference type="EMBL" id="OOK63927.1"/>
    </source>
</evidence>
<protein>
    <submittedName>
        <fullName evidence="1">Uncharacterized protein</fullName>
    </submittedName>
</protein>
<reference evidence="1 2" key="1">
    <citation type="submission" date="2017-02" db="EMBL/GenBank/DDBJ databases">
        <title>Complete genome sequences of Mycobacterium kansasii strains isolated from rhesus macaques.</title>
        <authorList>
            <person name="Panda A."/>
            <person name="Nagaraj S."/>
            <person name="Zhao X."/>
            <person name="Tettelin H."/>
            <person name="Detolla L.J."/>
        </authorList>
    </citation>
    <scope>NUCLEOTIDE SEQUENCE [LARGE SCALE GENOMIC DNA]</scope>
    <source>
        <strain evidence="1 2">11-3813</strain>
    </source>
</reference>
<proteinExistence type="predicted"/>
<comment type="caution">
    <text evidence="1">The sequence shown here is derived from an EMBL/GenBank/DDBJ whole genome shotgun (WGS) entry which is preliminary data.</text>
</comment>
<dbReference type="EMBL" id="MVBM01000014">
    <property type="protein sequence ID" value="OOK63927.1"/>
    <property type="molecule type" value="Genomic_DNA"/>
</dbReference>
<dbReference type="Proteomes" id="UP000189229">
    <property type="component" value="Unassembled WGS sequence"/>
</dbReference>
<evidence type="ECO:0000313" key="2">
    <source>
        <dbReference type="Proteomes" id="UP000189229"/>
    </source>
</evidence>
<organism evidence="1 2">
    <name type="scientific">Mycobacterium kansasii</name>
    <dbReference type="NCBI Taxonomy" id="1768"/>
    <lineage>
        <taxon>Bacteria</taxon>
        <taxon>Bacillati</taxon>
        <taxon>Actinomycetota</taxon>
        <taxon>Actinomycetes</taxon>
        <taxon>Mycobacteriales</taxon>
        <taxon>Mycobacteriaceae</taxon>
        <taxon>Mycobacterium</taxon>
    </lineage>
</organism>